<name>A0A1V8TTE2_9PEZI</name>
<sequence>MIRQHGTSACNMCGMPPSVGWLYACRQDWLLTHQSTSSHDLELPQLPIDSANLDHLTETGTAVGMSHSVLAQMRSKSYTVSEAKKIIADKVHMLNVIKAEECTTAQHSPSGSPSSKTGDTSSSIIASLGTTVSPPTSVEAVSAAARTTTTCNYMVCHTCRPFLHDRVPVTIAAILNGTEPAISSTEMQYLRMVEPAVVSKLGTRPAPIRRVRQFGLGLTSTDITSQQKDGADEDTTPSDWTSSDISSGVYEEDDNEEFVDVDPFPCPGPGFCPMASYADGCAYDGDFDDGQRAINHAIVTGDTTAGAEYITPERPRYHLRRVEGTVSETPGRASSTGSSVSLPTPTTMPLTPVTPSDESFEDVLNDRKNGKPVKVGKAATIYGRLDSGASGTMSSRSSSSSLGSEVAVADGVALTEEAVETHIPDIKYEE</sequence>
<feature type="region of interest" description="Disordered" evidence="1">
    <location>
        <begin position="102"/>
        <end position="137"/>
    </location>
</feature>
<dbReference type="InParanoid" id="A0A1V8TTE2"/>
<feature type="compositionally biased region" description="Polar residues" evidence="1">
    <location>
        <begin position="124"/>
        <end position="136"/>
    </location>
</feature>
<accession>A0A1V8TTE2</accession>
<dbReference type="PROSITE" id="PS51257">
    <property type="entry name" value="PROKAR_LIPOPROTEIN"/>
    <property type="match status" value="1"/>
</dbReference>
<feature type="region of interest" description="Disordered" evidence="1">
    <location>
        <begin position="221"/>
        <end position="245"/>
    </location>
</feature>
<proteinExistence type="predicted"/>
<evidence type="ECO:0000313" key="3">
    <source>
        <dbReference type="Proteomes" id="UP000192596"/>
    </source>
</evidence>
<keyword evidence="3" id="KW-1185">Reference proteome</keyword>
<feature type="compositionally biased region" description="Low complexity" evidence="1">
    <location>
        <begin position="338"/>
        <end position="356"/>
    </location>
</feature>
<comment type="caution">
    <text evidence="2">The sequence shown here is derived from an EMBL/GenBank/DDBJ whole genome shotgun (WGS) entry which is preliminary data.</text>
</comment>
<dbReference type="Proteomes" id="UP000192596">
    <property type="component" value="Unassembled WGS sequence"/>
</dbReference>
<organism evidence="2 3">
    <name type="scientific">Cryoendolithus antarcticus</name>
    <dbReference type="NCBI Taxonomy" id="1507870"/>
    <lineage>
        <taxon>Eukaryota</taxon>
        <taxon>Fungi</taxon>
        <taxon>Dikarya</taxon>
        <taxon>Ascomycota</taxon>
        <taxon>Pezizomycotina</taxon>
        <taxon>Dothideomycetes</taxon>
        <taxon>Dothideomycetidae</taxon>
        <taxon>Cladosporiales</taxon>
        <taxon>Cladosporiaceae</taxon>
        <taxon>Cryoendolithus</taxon>
    </lineage>
</organism>
<dbReference type="STRING" id="1507870.A0A1V8TTE2"/>
<dbReference type="OrthoDB" id="4776522at2759"/>
<feature type="compositionally biased region" description="Polar residues" evidence="1">
    <location>
        <begin position="326"/>
        <end position="337"/>
    </location>
</feature>
<evidence type="ECO:0000256" key="1">
    <source>
        <dbReference type="SAM" id="MobiDB-lite"/>
    </source>
</evidence>
<protein>
    <submittedName>
        <fullName evidence="2">Uncharacterized protein</fullName>
    </submittedName>
</protein>
<evidence type="ECO:0000313" key="2">
    <source>
        <dbReference type="EMBL" id="OQO14442.1"/>
    </source>
</evidence>
<feature type="region of interest" description="Disordered" evidence="1">
    <location>
        <begin position="325"/>
        <end position="359"/>
    </location>
</feature>
<dbReference type="EMBL" id="NAJO01000002">
    <property type="protein sequence ID" value="OQO14442.1"/>
    <property type="molecule type" value="Genomic_DNA"/>
</dbReference>
<dbReference type="AlphaFoldDB" id="A0A1V8TTE2"/>
<feature type="compositionally biased region" description="Low complexity" evidence="1">
    <location>
        <begin position="108"/>
        <end position="123"/>
    </location>
</feature>
<reference evidence="3" key="1">
    <citation type="submission" date="2017-03" db="EMBL/GenBank/DDBJ databases">
        <title>Genomes of endolithic fungi from Antarctica.</title>
        <authorList>
            <person name="Coleine C."/>
            <person name="Masonjones S."/>
            <person name="Stajich J.E."/>
        </authorList>
    </citation>
    <scope>NUCLEOTIDE SEQUENCE [LARGE SCALE GENOMIC DNA]</scope>
    <source>
        <strain evidence="3">CCFEE 5527</strain>
    </source>
</reference>
<gene>
    <name evidence="2" type="ORF">B0A48_01319</name>
</gene>